<dbReference type="InterPro" id="IPR050291">
    <property type="entry name" value="CDF_Transporter"/>
</dbReference>
<evidence type="ECO:0000256" key="4">
    <source>
        <dbReference type="ARBA" id="ARBA00022692"/>
    </source>
</evidence>
<protein>
    <submittedName>
        <fullName evidence="10">Cation diffusion facilitator family transporter</fullName>
    </submittedName>
</protein>
<keyword evidence="11" id="KW-1185">Reference proteome</keyword>
<dbReference type="SUPFAM" id="SSF161111">
    <property type="entry name" value="Cation efflux protein transmembrane domain-like"/>
    <property type="match status" value="1"/>
</dbReference>
<dbReference type="InterPro" id="IPR036837">
    <property type="entry name" value="Cation_efflux_CTD_sf"/>
</dbReference>
<reference evidence="10 11" key="1">
    <citation type="submission" date="2019-02" db="EMBL/GenBank/DDBJ databases">
        <title>Genomic Encyclopedia of Type Strains, Phase IV (KMG-IV): sequencing the most valuable type-strain genomes for metagenomic binning, comparative biology and taxonomic classification.</title>
        <authorList>
            <person name="Goeker M."/>
        </authorList>
    </citation>
    <scope>NUCLEOTIDE SEQUENCE [LARGE SCALE GENOMIC DNA]</scope>
    <source>
        <strain evidence="10 11">K24</strain>
    </source>
</reference>
<dbReference type="Gene3D" id="1.20.1510.10">
    <property type="entry name" value="Cation efflux protein transmembrane domain"/>
    <property type="match status" value="1"/>
</dbReference>
<keyword evidence="3" id="KW-0813">Transport</keyword>
<keyword evidence="6 7" id="KW-0472">Membrane</keyword>
<dbReference type="Gene3D" id="3.30.70.1350">
    <property type="entry name" value="Cation efflux protein, cytoplasmic domain"/>
    <property type="match status" value="1"/>
</dbReference>
<evidence type="ECO:0000259" key="8">
    <source>
        <dbReference type="Pfam" id="PF01545"/>
    </source>
</evidence>
<sequence>MTRATRFGVATIVVGIVVLGLKYLAYRLTGSIALYSDALESIVNVATAVITVVALSVSAMPADTNHPYGHNKAEYLSAVLESTLIVFAALTILREAYLGFLNPRPLDTPALGMAISLGATLINGVWGTLLMRYGRRWHSPALVADGRHLWTDVVSSIGVVAGVALVALTGWTRLDSVIAGLVALHILWSGWQLMRDSVGGLMDEALPREIVDGVRQIIRDHGTGALQAHTLRSRRSGPRVFIEFNLVVPGTMSVGAAHAICDRLEAAIHGYIEGSSIVIHIEPEQQAVASPEVRIS</sequence>
<evidence type="ECO:0000256" key="3">
    <source>
        <dbReference type="ARBA" id="ARBA00022448"/>
    </source>
</evidence>
<dbReference type="PANTHER" id="PTHR43840:SF15">
    <property type="entry name" value="MITOCHONDRIAL METAL TRANSPORTER 1-RELATED"/>
    <property type="match status" value="1"/>
</dbReference>
<evidence type="ECO:0000313" key="10">
    <source>
        <dbReference type="EMBL" id="RZS81243.1"/>
    </source>
</evidence>
<organism evidence="10 11">
    <name type="scientific">Pigmentiphaga kullae</name>
    <dbReference type="NCBI Taxonomy" id="151784"/>
    <lineage>
        <taxon>Bacteria</taxon>
        <taxon>Pseudomonadati</taxon>
        <taxon>Pseudomonadota</taxon>
        <taxon>Betaproteobacteria</taxon>
        <taxon>Burkholderiales</taxon>
        <taxon>Alcaligenaceae</taxon>
        <taxon>Pigmentiphaga</taxon>
    </lineage>
</organism>
<dbReference type="PANTHER" id="PTHR43840">
    <property type="entry name" value="MITOCHONDRIAL METAL TRANSPORTER 1-RELATED"/>
    <property type="match status" value="1"/>
</dbReference>
<evidence type="ECO:0000256" key="7">
    <source>
        <dbReference type="SAM" id="Phobius"/>
    </source>
</evidence>
<comment type="subcellular location">
    <subcellularLocation>
        <location evidence="1">Membrane</location>
        <topology evidence="1">Multi-pass membrane protein</topology>
    </subcellularLocation>
</comment>
<evidence type="ECO:0000259" key="9">
    <source>
        <dbReference type="Pfam" id="PF16916"/>
    </source>
</evidence>
<dbReference type="InterPro" id="IPR027470">
    <property type="entry name" value="Cation_efflux_CTD"/>
</dbReference>
<feature type="transmembrane region" description="Helical" evidence="7">
    <location>
        <begin position="7"/>
        <end position="26"/>
    </location>
</feature>
<evidence type="ECO:0000256" key="6">
    <source>
        <dbReference type="ARBA" id="ARBA00023136"/>
    </source>
</evidence>
<accession>A0A4Q7NE37</accession>
<feature type="domain" description="Cation efflux protein cytoplasmic" evidence="9">
    <location>
        <begin position="206"/>
        <end position="284"/>
    </location>
</feature>
<dbReference type="GO" id="GO:0005886">
    <property type="term" value="C:plasma membrane"/>
    <property type="evidence" value="ECO:0007669"/>
    <property type="project" value="TreeGrafter"/>
</dbReference>
<dbReference type="AlphaFoldDB" id="A0A4Q7NE37"/>
<dbReference type="InterPro" id="IPR002524">
    <property type="entry name" value="Cation_efflux"/>
</dbReference>
<evidence type="ECO:0000313" key="11">
    <source>
        <dbReference type="Proteomes" id="UP000292445"/>
    </source>
</evidence>
<dbReference type="Pfam" id="PF16916">
    <property type="entry name" value="ZT_dimer"/>
    <property type="match status" value="1"/>
</dbReference>
<feature type="transmembrane region" description="Helical" evidence="7">
    <location>
        <begin position="78"/>
        <end position="98"/>
    </location>
</feature>
<dbReference type="GO" id="GO:0015086">
    <property type="term" value="F:cadmium ion transmembrane transporter activity"/>
    <property type="evidence" value="ECO:0007669"/>
    <property type="project" value="TreeGrafter"/>
</dbReference>
<feature type="domain" description="Cation efflux protein transmembrane" evidence="8">
    <location>
        <begin position="11"/>
        <end position="202"/>
    </location>
</feature>
<dbReference type="Pfam" id="PF01545">
    <property type="entry name" value="Cation_efflux"/>
    <property type="match status" value="1"/>
</dbReference>
<dbReference type="EMBL" id="SGXC01000002">
    <property type="protein sequence ID" value="RZS81243.1"/>
    <property type="molecule type" value="Genomic_DNA"/>
</dbReference>
<dbReference type="InterPro" id="IPR027469">
    <property type="entry name" value="Cation_efflux_TMD_sf"/>
</dbReference>
<evidence type="ECO:0000256" key="1">
    <source>
        <dbReference type="ARBA" id="ARBA00004141"/>
    </source>
</evidence>
<dbReference type="GO" id="GO:0006882">
    <property type="term" value="P:intracellular zinc ion homeostasis"/>
    <property type="evidence" value="ECO:0007669"/>
    <property type="project" value="TreeGrafter"/>
</dbReference>
<evidence type="ECO:0000256" key="5">
    <source>
        <dbReference type="ARBA" id="ARBA00022989"/>
    </source>
</evidence>
<name>A0A4Q7NE37_9BURK</name>
<dbReference type="GO" id="GO:0015093">
    <property type="term" value="F:ferrous iron transmembrane transporter activity"/>
    <property type="evidence" value="ECO:0007669"/>
    <property type="project" value="TreeGrafter"/>
</dbReference>
<dbReference type="InterPro" id="IPR058533">
    <property type="entry name" value="Cation_efflux_TM"/>
</dbReference>
<dbReference type="SUPFAM" id="SSF160240">
    <property type="entry name" value="Cation efflux protein cytoplasmic domain-like"/>
    <property type="match status" value="1"/>
</dbReference>
<comment type="caution">
    <text evidence="10">The sequence shown here is derived from an EMBL/GenBank/DDBJ whole genome shotgun (WGS) entry which is preliminary data.</text>
</comment>
<keyword evidence="4 7" id="KW-0812">Transmembrane</keyword>
<feature type="transmembrane region" description="Helical" evidence="7">
    <location>
        <begin position="149"/>
        <end position="171"/>
    </location>
</feature>
<comment type="similarity">
    <text evidence="2">Belongs to the cation diffusion facilitator (CDF) transporter (TC 2.A.4) family.</text>
</comment>
<dbReference type="NCBIfam" id="TIGR01297">
    <property type="entry name" value="CDF"/>
    <property type="match status" value="1"/>
</dbReference>
<dbReference type="RefSeq" id="WP_130358876.1">
    <property type="nucleotide sequence ID" value="NZ_SGXC01000002.1"/>
</dbReference>
<proteinExistence type="inferred from homology"/>
<dbReference type="Proteomes" id="UP000292445">
    <property type="component" value="Unassembled WGS sequence"/>
</dbReference>
<evidence type="ECO:0000256" key="2">
    <source>
        <dbReference type="ARBA" id="ARBA00008114"/>
    </source>
</evidence>
<feature type="transmembrane region" description="Helical" evidence="7">
    <location>
        <begin position="110"/>
        <end position="129"/>
    </location>
</feature>
<gene>
    <name evidence="10" type="ORF">EV675_3866</name>
</gene>
<feature type="transmembrane region" description="Helical" evidence="7">
    <location>
        <begin position="38"/>
        <end position="57"/>
    </location>
</feature>
<dbReference type="OrthoDB" id="9806522at2"/>
<dbReference type="GO" id="GO:0015341">
    <property type="term" value="F:zinc efflux antiporter activity"/>
    <property type="evidence" value="ECO:0007669"/>
    <property type="project" value="TreeGrafter"/>
</dbReference>
<keyword evidence="5 7" id="KW-1133">Transmembrane helix</keyword>